<dbReference type="InterPro" id="IPR029058">
    <property type="entry name" value="AB_hydrolase_fold"/>
</dbReference>
<dbReference type="EMBL" id="JAMTCD010000030">
    <property type="protein sequence ID" value="MCT7943409.1"/>
    <property type="molecule type" value="Genomic_DNA"/>
</dbReference>
<dbReference type="GO" id="GO:0016020">
    <property type="term" value="C:membrane"/>
    <property type="evidence" value="ECO:0007669"/>
    <property type="project" value="TreeGrafter"/>
</dbReference>
<dbReference type="Pfam" id="PF00561">
    <property type="entry name" value="Abhydrolase_1"/>
    <property type="match status" value="1"/>
</dbReference>
<dbReference type="Gene3D" id="3.40.50.1820">
    <property type="entry name" value="alpha/beta hydrolase"/>
    <property type="match status" value="1"/>
</dbReference>
<comment type="caution">
    <text evidence="2">The sequence shown here is derived from an EMBL/GenBank/DDBJ whole genome shotgun (WGS) entry which is preliminary data.</text>
</comment>
<evidence type="ECO:0000313" key="2">
    <source>
        <dbReference type="EMBL" id="MCT7943409.1"/>
    </source>
</evidence>
<proteinExistence type="predicted"/>
<dbReference type="InterPro" id="IPR050266">
    <property type="entry name" value="AB_hydrolase_sf"/>
</dbReference>
<gene>
    <name evidence="2" type="ORF">NE535_16710</name>
</gene>
<dbReference type="GO" id="GO:0046464">
    <property type="term" value="P:acylglycerol catabolic process"/>
    <property type="evidence" value="ECO:0007669"/>
    <property type="project" value="TreeGrafter"/>
</dbReference>
<sequence>MLINHSSDACSQIWPTPWHQSGFFHQYIHDGITRQVYINHVKSNKPCLLLIHGFPTSCYDWKPLWLTLAKHFHLITLDLLGYGLSDKPSNVTYTFGLQADIIEDVLKHQGIKEFHILAHDYGDTVAQELLARHGQPNNNDDFDIKSTILLNGGLFPETTRPILTQKILLSPVGFLVAKFFSFKKFIANFNHICYQKVPVADLVIHWQLIQHNQGVDVIHKVIQYIRERQVSRQRWVNALQQYPQPLRLINGICDPVSGQDTLMRFEQLIEQADTIALLETGHYPQIENPHAVLVHCVNFWRQHKIIPPADAEQ</sequence>
<dbReference type="Proteomes" id="UP001155546">
    <property type="component" value="Unassembled WGS sequence"/>
</dbReference>
<dbReference type="RefSeq" id="WP_261299743.1">
    <property type="nucleotide sequence ID" value="NZ_JAMTCD010000030.1"/>
</dbReference>
<dbReference type="SUPFAM" id="SSF53474">
    <property type="entry name" value="alpha/beta-Hydrolases"/>
    <property type="match status" value="1"/>
</dbReference>
<dbReference type="PRINTS" id="PR00412">
    <property type="entry name" value="EPOXHYDRLASE"/>
</dbReference>
<reference evidence="2" key="1">
    <citation type="journal article" date="2023" name="Int. J. Syst. Evol. Microbiol.">
        <title>&lt;i&gt;Shewanella septentrionalis&lt;/i&gt; sp. nov. and &lt;i&gt;Shewanella holmiensis&lt;/i&gt; sp. nov., isolated from Baltic Sea water and sediments.</title>
        <authorList>
            <person name="Martin-Rodriguez A.J."/>
            <person name="Thorell K."/>
            <person name="Joffre E."/>
            <person name="Jensie-Markopoulos S."/>
            <person name="Moore E.R.B."/>
            <person name="Sjoling A."/>
        </authorList>
    </citation>
    <scope>NUCLEOTIDE SEQUENCE</scope>
    <source>
        <strain evidence="2">SP1S2-7</strain>
    </source>
</reference>
<accession>A0A9X2WQG6</accession>
<protein>
    <submittedName>
        <fullName evidence="2">Alpha/beta hydrolase</fullName>
    </submittedName>
</protein>
<dbReference type="InterPro" id="IPR000073">
    <property type="entry name" value="AB_hydrolase_1"/>
</dbReference>
<evidence type="ECO:0000259" key="1">
    <source>
        <dbReference type="Pfam" id="PF00561"/>
    </source>
</evidence>
<dbReference type="InterPro" id="IPR000639">
    <property type="entry name" value="Epox_hydrolase-like"/>
</dbReference>
<organism evidence="2 3">
    <name type="scientific">Shewanella holmiensis</name>
    <dbReference type="NCBI Taxonomy" id="2952222"/>
    <lineage>
        <taxon>Bacteria</taxon>
        <taxon>Pseudomonadati</taxon>
        <taxon>Pseudomonadota</taxon>
        <taxon>Gammaproteobacteria</taxon>
        <taxon>Alteromonadales</taxon>
        <taxon>Shewanellaceae</taxon>
        <taxon>Shewanella</taxon>
    </lineage>
</organism>
<dbReference type="PANTHER" id="PTHR43798:SF33">
    <property type="entry name" value="HYDROLASE, PUTATIVE (AFU_ORTHOLOGUE AFUA_2G14860)-RELATED"/>
    <property type="match status" value="1"/>
</dbReference>
<keyword evidence="2" id="KW-0378">Hydrolase</keyword>
<evidence type="ECO:0000313" key="3">
    <source>
        <dbReference type="Proteomes" id="UP001155546"/>
    </source>
</evidence>
<keyword evidence="3" id="KW-1185">Reference proteome</keyword>
<dbReference type="GO" id="GO:0047372">
    <property type="term" value="F:monoacylglycerol lipase activity"/>
    <property type="evidence" value="ECO:0007669"/>
    <property type="project" value="TreeGrafter"/>
</dbReference>
<name>A0A9X2WQG6_9GAMM</name>
<dbReference type="AlphaFoldDB" id="A0A9X2WQG6"/>
<feature type="domain" description="AB hydrolase-1" evidence="1">
    <location>
        <begin position="47"/>
        <end position="136"/>
    </location>
</feature>
<dbReference type="PANTHER" id="PTHR43798">
    <property type="entry name" value="MONOACYLGLYCEROL LIPASE"/>
    <property type="match status" value="1"/>
</dbReference>